<dbReference type="RefSeq" id="WP_240257435.1">
    <property type="nucleotide sequence ID" value="NZ_JAKTTI010000044.1"/>
</dbReference>
<dbReference type="GO" id="GO:0043190">
    <property type="term" value="C:ATP-binding cassette (ABC) transporter complex"/>
    <property type="evidence" value="ECO:0007669"/>
    <property type="project" value="InterPro"/>
</dbReference>
<feature type="region of interest" description="Disordered" evidence="5">
    <location>
        <begin position="26"/>
        <end position="49"/>
    </location>
</feature>
<protein>
    <submittedName>
        <fullName evidence="8">ABC transporter substrate-binding protein</fullName>
    </submittedName>
</protein>
<feature type="chain" id="PRO_5043588203" evidence="6">
    <location>
        <begin position="22"/>
        <end position="547"/>
    </location>
</feature>
<dbReference type="EMBL" id="JAKTTI010000044">
    <property type="protein sequence ID" value="MCH1627515.1"/>
    <property type="molecule type" value="Genomic_DNA"/>
</dbReference>
<reference evidence="8" key="1">
    <citation type="submission" date="2022-02" db="EMBL/GenBank/DDBJ databases">
        <title>Fredinandcohnia quinoae sp. nov. isolated from Chenopodium quinoa seeds.</title>
        <authorList>
            <person name="Saati-Santamaria Z."/>
            <person name="Flores-Felix J.D."/>
            <person name="Igual J.M."/>
            <person name="Velazquez E."/>
            <person name="Garcia-Fraile P."/>
            <person name="Martinez-Molina E."/>
        </authorList>
    </citation>
    <scope>NUCLEOTIDE SEQUENCE</scope>
    <source>
        <strain evidence="8">SECRCQ15</strain>
    </source>
</reference>
<name>A0AAW5E8D6_9BACI</name>
<comment type="caution">
    <text evidence="8">The sequence shown here is derived from an EMBL/GenBank/DDBJ whole genome shotgun (WGS) entry which is preliminary data.</text>
</comment>
<dbReference type="CDD" id="cd08493">
    <property type="entry name" value="PBP2_DppA_like"/>
    <property type="match status" value="1"/>
</dbReference>
<evidence type="ECO:0000259" key="7">
    <source>
        <dbReference type="Pfam" id="PF00496"/>
    </source>
</evidence>
<dbReference type="AlphaFoldDB" id="A0AAW5E8D6"/>
<keyword evidence="3" id="KW-0813">Transport</keyword>
<comment type="similarity">
    <text evidence="2">Belongs to the bacterial solute-binding protein 5 family.</text>
</comment>
<dbReference type="Gene3D" id="3.10.105.10">
    <property type="entry name" value="Dipeptide-binding Protein, Domain 3"/>
    <property type="match status" value="1"/>
</dbReference>
<dbReference type="GO" id="GO:0042597">
    <property type="term" value="C:periplasmic space"/>
    <property type="evidence" value="ECO:0007669"/>
    <property type="project" value="UniProtKB-ARBA"/>
</dbReference>
<dbReference type="InterPro" id="IPR000914">
    <property type="entry name" value="SBP_5_dom"/>
</dbReference>
<accession>A0AAW5E8D6</accession>
<dbReference type="SUPFAM" id="SSF53850">
    <property type="entry name" value="Periplasmic binding protein-like II"/>
    <property type="match status" value="1"/>
</dbReference>
<dbReference type="Pfam" id="PF00496">
    <property type="entry name" value="SBP_bac_5"/>
    <property type="match status" value="1"/>
</dbReference>
<dbReference type="PIRSF" id="PIRSF002741">
    <property type="entry name" value="MppA"/>
    <property type="match status" value="1"/>
</dbReference>
<dbReference type="Proteomes" id="UP001431131">
    <property type="component" value="Unassembled WGS sequence"/>
</dbReference>
<dbReference type="InterPro" id="IPR030678">
    <property type="entry name" value="Peptide/Ni-bd"/>
</dbReference>
<feature type="compositionally biased region" description="Basic and acidic residues" evidence="5">
    <location>
        <begin position="38"/>
        <end position="49"/>
    </location>
</feature>
<gene>
    <name evidence="8" type="ORF">MJG50_19445</name>
</gene>
<proteinExistence type="inferred from homology"/>
<dbReference type="Gene3D" id="3.90.76.10">
    <property type="entry name" value="Dipeptide-binding Protein, Domain 1"/>
    <property type="match status" value="1"/>
</dbReference>
<evidence type="ECO:0000256" key="4">
    <source>
        <dbReference type="ARBA" id="ARBA00022729"/>
    </source>
</evidence>
<keyword evidence="9" id="KW-1185">Reference proteome</keyword>
<evidence type="ECO:0000256" key="3">
    <source>
        <dbReference type="ARBA" id="ARBA00022448"/>
    </source>
</evidence>
<keyword evidence="4 6" id="KW-0732">Signal</keyword>
<evidence type="ECO:0000313" key="9">
    <source>
        <dbReference type="Proteomes" id="UP001431131"/>
    </source>
</evidence>
<evidence type="ECO:0000256" key="6">
    <source>
        <dbReference type="SAM" id="SignalP"/>
    </source>
</evidence>
<evidence type="ECO:0000256" key="5">
    <source>
        <dbReference type="SAM" id="MobiDB-lite"/>
    </source>
</evidence>
<dbReference type="Gene3D" id="3.40.190.10">
    <property type="entry name" value="Periplasmic binding protein-like II"/>
    <property type="match status" value="1"/>
</dbReference>
<dbReference type="PROSITE" id="PS01040">
    <property type="entry name" value="SBP_BACTERIAL_5"/>
    <property type="match status" value="1"/>
</dbReference>
<organism evidence="8 9">
    <name type="scientific">Fredinandcohnia quinoae</name>
    <dbReference type="NCBI Taxonomy" id="2918902"/>
    <lineage>
        <taxon>Bacteria</taxon>
        <taxon>Bacillati</taxon>
        <taxon>Bacillota</taxon>
        <taxon>Bacilli</taxon>
        <taxon>Bacillales</taxon>
        <taxon>Bacillaceae</taxon>
        <taxon>Fredinandcohnia</taxon>
    </lineage>
</organism>
<sequence>MKKRSLLLSILFLLLLSTALVGCNGGGTDKTSNNNNEDTPKNETKDPEKAEEVQKELVFGRGGDSVSLDPITTTEGETFKVTVNLFETLINYGEQDTTLHPSLATEWKVSDDALEYTLTLREGVKFHDGTDFNADAVVTNFERWMNGDEEQFPYYTMFGGYKGDEGHVIKEVKAVDAKTVVFTLYRPQAPFLKNLAMSPFGIASPAALEKYGDDFMKNPVGTGPFKFVEWKENDRIVIEKNPDYWMEGYPKLEKVIFRSIPENSARLNALLAGEIDLMDGVNPSDLEQIKGNPDLQMFERPSMNIGYLGFTTNRPPFDNKLVRQALNHAVDKEGIIEAFYGGFAETAKNPLPPALEGYNDDIQEYPYDLKKAKELLTEAGFADGFEMELWAMPVPRPYMPDGMKVAEVIQSSFAEIGVKAEIKTVDWGTYLEKAAKGEFDAYMLGWTGDNGDPDNFIYTLLDKDSIGSNNYSFYSNDELHDILIEAQTIADQEKRNELYKKAQEIIHEDSPWVPLVHSTPFLAGKKNLLNLLPHPTGSDILTKVEFE</sequence>
<dbReference type="InterPro" id="IPR039424">
    <property type="entry name" value="SBP_5"/>
</dbReference>
<dbReference type="PANTHER" id="PTHR30290">
    <property type="entry name" value="PERIPLASMIC BINDING COMPONENT OF ABC TRANSPORTER"/>
    <property type="match status" value="1"/>
</dbReference>
<comment type="subcellular location">
    <subcellularLocation>
        <location evidence="1">Cell membrane</location>
        <topology evidence="1">Lipid-anchor</topology>
    </subcellularLocation>
</comment>
<feature type="signal peptide" evidence="6">
    <location>
        <begin position="1"/>
        <end position="21"/>
    </location>
</feature>
<dbReference type="GO" id="GO:1904680">
    <property type="term" value="F:peptide transmembrane transporter activity"/>
    <property type="evidence" value="ECO:0007669"/>
    <property type="project" value="TreeGrafter"/>
</dbReference>
<dbReference type="GO" id="GO:0015833">
    <property type="term" value="P:peptide transport"/>
    <property type="evidence" value="ECO:0007669"/>
    <property type="project" value="TreeGrafter"/>
</dbReference>
<evidence type="ECO:0000313" key="8">
    <source>
        <dbReference type="EMBL" id="MCH1627515.1"/>
    </source>
</evidence>
<evidence type="ECO:0000256" key="2">
    <source>
        <dbReference type="ARBA" id="ARBA00005695"/>
    </source>
</evidence>
<feature type="domain" description="Solute-binding protein family 5" evidence="7">
    <location>
        <begin position="99"/>
        <end position="465"/>
    </location>
</feature>
<evidence type="ECO:0000256" key="1">
    <source>
        <dbReference type="ARBA" id="ARBA00004193"/>
    </source>
</evidence>
<dbReference type="InterPro" id="IPR023765">
    <property type="entry name" value="SBP_5_CS"/>
</dbReference>
<dbReference type="PANTHER" id="PTHR30290:SF9">
    <property type="entry name" value="OLIGOPEPTIDE-BINDING PROTEIN APPA"/>
    <property type="match status" value="1"/>
</dbReference>
<dbReference type="PROSITE" id="PS51257">
    <property type="entry name" value="PROKAR_LIPOPROTEIN"/>
    <property type="match status" value="1"/>
</dbReference>